<dbReference type="Proteomes" id="UP000320176">
    <property type="component" value="Unassembled WGS sequence"/>
</dbReference>
<organism evidence="1 2">
    <name type="scientific">Stieleria varia</name>
    <dbReference type="NCBI Taxonomy" id="2528005"/>
    <lineage>
        <taxon>Bacteria</taxon>
        <taxon>Pseudomonadati</taxon>
        <taxon>Planctomycetota</taxon>
        <taxon>Planctomycetia</taxon>
        <taxon>Pirellulales</taxon>
        <taxon>Pirellulaceae</taxon>
        <taxon>Stieleria</taxon>
    </lineage>
</organism>
<reference evidence="1 2" key="1">
    <citation type="submission" date="2019-02" db="EMBL/GenBank/DDBJ databases">
        <title>Deep-cultivation of Planctomycetes and their phenomic and genomic characterization uncovers novel biology.</title>
        <authorList>
            <person name="Wiegand S."/>
            <person name="Jogler M."/>
            <person name="Boedeker C."/>
            <person name="Pinto D."/>
            <person name="Vollmers J."/>
            <person name="Rivas-Marin E."/>
            <person name="Kohn T."/>
            <person name="Peeters S.H."/>
            <person name="Heuer A."/>
            <person name="Rast P."/>
            <person name="Oberbeckmann S."/>
            <person name="Bunk B."/>
            <person name="Jeske O."/>
            <person name="Meyerdierks A."/>
            <person name="Storesund J.E."/>
            <person name="Kallscheuer N."/>
            <person name="Luecker S."/>
            <person name="Lage O.M."/>
            <person name="Pohl T."/>
            <person name="Merkel B.J."/>
            <person name="Hornburger P."/>
            <person name="Mueller R.-W."/>
            <person name="Bruemmer F."/>
            <person name="Labrenz M."/>
            <person name="Spormann A.M."/>
            <person name="Op Den Camp H."/>
            <person name="Overmann J."/>
            <person name="Amann R."/>
            <person name="Jetten M.S.M."/>
            <person name="Mascher T."/>
            <person name="Medema M.H."/>
            <person name="Devos D.P."/>
            <person name="Kaster A.-K."/>
            <person name="Ovreas L."/>
            <person name="Rohde M."/>
            <person name="Galperin M.Y."/>
            <person name="Jogler C."/>
        </authorList>
    </citation>
    <scope>NUCLEOTIDE SEQUENCE [LARGE SCALE GENOMIC DNA]</scope>
    <source>
        <strain evidence="1 2">Pla52n</strain>
    </source>
</reference>
<evidence type="ECO:0000313" key="2">
    <source>
        <dbReference type="Proteomes" id="UP000320176"/>
    </source>
</evidence>
<gene>
    <name evidence="1" type="ORF">Pla52n_17470</name>
</gene>
<comment type="caution">
    <text evidence="1">The sequence shown here is derived from an EMBL/GenBank/DDBJ whole genome shotgun (WGS) entry which is preliminary data.</text>
</comment>
<sequence length="34" mass="3930">MLDLRTHPFHRSDHVDKELSVVGHRLEGSVYDLA</sequence>
<accession>A0A5C6B3Y5</accession>
<dbReference type="AlphaFoldDB" id="A0A5C6B3Y5"/>
<proteinExistence type="predicted"/>
<keyword evidence="2" id="KW-1185">Reference proteome</keyword>
<protein>
    <submittedName>
        <fullName evidence="1">Uncharacterized protein</fullName>
    </submittedName>
</protein>
<evidence type="ECO:0000313" key="1">
    <source>
        <dbReference type="EMBL" id="TWU06029.1"/>
    </source>
</evidence>
<name>A0A5C6B3Y5_9BACT</name>
<dbReference type="EMBL" id="SJPN01000002">
    <property type="protein sequence ID" value="TWU06029.1"/>
    <property type="molecule type" value="Genomic_DNA"/>
</dbReference>